<dbReference type="Pfam" id="PF20710">
    <property type="entry name" value="DUF6824"/>
    <property type="match status" value="1"/>
</dbReference>
<sequence length="281" mass="30801">MYPFTNNATLNPAAMMNFATATTNRGVPMNLSSFHNTSIDTGDRMMNRNKVSRQSASGSIGSLAIRPNDVLCGRGKISFNHSGNRRFRHIISQSIDEYRQATSKWEKSLVAARLVSVIHASGGRFLKQKKDNEDEWYELSASESKSKVSHAIRDAIAATKQSRRPSQEARGIVVAKTDVAAEKPASERPTVAVTTGVTSKGSLTKMVKPHYRGTWSSNSLVSLTDDGDEKETKKPDSVASKLNESWTSSSSEEEDSSDSTEAGYDDDFVVYIQSMLGPSHR</sequence>
<dbReference type="Proteomes" id="UP001153069">
    <property type="component" value="Unassembled WGS sequence"/>
</dbReference>
<dbReference type="InterPro" id="IPR049227">
    <property type="entry name" value="DUF6824"/>
</dbReference>
<comment type="caution">
    <text evidence="3">The sequence shown here is derived from an EMBL/GenBank/DDBJ whole genome shotgun (WGS) entry which is preliminary data.</text>
</comment>
<feature type="compositionally biased region" description="Acidic residues" evidence="1">
    <location>
        <begin position="251"/>
        <end position="265"/>
    </location>
</feature>
<evidence type="ECO:0000313" key="3">
    <source>
        <dbReference type="EMBL" id="CAB9507082.1"/>
    </source>
</evidence>
<dbReference type="AlphaFoldDB" id="A0A9N8DQX8"/>
<accession>A0A9N8DQX8</accession>
<evidence type="ECO:0000259" key="2">
    <source>
        <dbReference type="Pfam" id="PF20710"/>
    </source>
</evidence>
<keyword evidence="4" id="KW-1185">Reference proteome</keyword>
<organism evidence="3 4">
    <name type="scientific">Seminavis robusta</name>
    <dbReference type="NCBI Taxonomy" id="568900"/>
    <lineage>
        <taxon>Eukaryota</taxon>
        <taxon>Sar</taxon>
        <taxon>Stramenopiles</taxon>
        <taxon>Ochrophyta</taxon>
        <taxon>Bacillariophyta</taxon>
        <taxon>Bacillariophyceae</taxon>
        <taxon>Bacillariophycidae</taxon>
        <taxon>Naviculales</taxon>
        <taxon>Naviculaceae</taxon>
        <taxon>Seminavis</taxon>
    </lineage>
</organism>
<proteinExistence type="predicted"/>
<gene>
    <name evidence="3" type="ORF">SEMRO_292_G109610.1</name>
</gene>
<feature type="region of interest" description="Disordered" evidence="1">
    <location>
        <begin position="215"/>
        <end position="265"/>
    </location>
</feature>
<evidence type="ECO:0000313" key="4">
    <source>
        <dbReference type="Proteomes" id="UP001153069"/>
    </source>
</evidence>
<dbReference type="EMBL" id="CAICTM010000291">
    <property type="protein sequence ID" value="CAB9507082.1"/>
    <property type="molecule type" value="Genomic_DNA"/>
</dbReference>
<evidence type="ECO:0000256" key="1">
    <source>
        <dbReference type="SAM" id="MobiDB-lite"/>
    </source>
</evidence>
<feature type="domain" description="DUF6824" evidence="2">
    <location>
        <begin position="69"/>
        <end position="154"/>
    </location>
</feature>
<protein>
    <recommendedName>
        <fullName evidence="2">DUF6824 domain-containing protein</fullName>
    </recommendedName>
</protein>
<reference evidence="3" key="1">
    <citation type="submission" date="2020-06" db="EMBL/GenBank/DDBJ databases">
        <authorList>
            <consortium name="Plant Systems Biology data submission"/>
        </authorList>
    </citation>
    <scope>NUCLEOTIDE SEQUENCE</scope>
    <source>
        <strain evidence="3">D6</strain>
    </source>
</reference>
<name>A0A9N8DQX8_9STRA</name>